<dbReference type="GO" id="GO:0008104">
    <property type="term" value="P:intracellular protein localization"/>
    <property type="evidence" value="ECO:0007669"/>
    <property type="project" value="EnsemblFungi"/>
</dbReference>
<evidence type="ECO:0000313" key="3">
    <source>
        <dbReference type="EMBL" id="SCU91720.1"/>
    </source>
</evidence>
<dbReference type="GO" id="GO:0016242">
    <property type="term" value="P:negative regulation of macroautophagy"/>
    <property type="evidence" value="ECO:0007669"/>
    <property type="project" value="EnsemblFungi"/>
</dbReference>
<dbReference type="STRING" id="1266660.A0A1G4JM68"/>
<protein>
    <submittedName>
        <fullName evidence="3">LADA_0F11628g1_1</fullName>
    </submittedName>
</protein>
<feature type="compositionally biased region" description="Basic residues" evidence="1">
    <location>
        <begin position="477"/>
        <end position="488"/>
    </location>
</feature>
<dbReference type="SUPFAM" id="SSF56112">
    <property type="entry name" value="Protein kinase-like (PK-like)"/>
    <property type="match status" value="1"/>
</dbReference>
<dbReference type="GO" id="GO:0005524">
    <property type="term" value="F:ATP binding"/>
    <property type="evidence" value="ECO:0007669"/>
    <property type="project" value="InterPro"/>
</dbReference>
<dbReference type="SMART" id="SM00220">
    <property type="entry name" value="S_TKc"/>
    <property type="match status" value="1"/>
</dbReference>
<gene>
    <name evidence="3" type="ORF">LADA_0F11628G</name>
</gene>
<dbReference type="GO" id="GO:0005634">
    <property type="term" value="C:nucleus"/>
    <property type="evidence" value="ECO:0007669"/>
    <property type="project" value="EnsemblFungi"/>
</dbReference>
<dbReference type="PANTHER" id="PTHR24348">
    <property type="entry name" value="SERINE/THREONINE-PROTEIN KINASE UNC-51-RELATED"/>
    <property type="match status" value="1"/>
</dbReference>
<name>A0A1G4JM68_9SACH</name>
<dbReference type="Proteomes" id="UP000190274">
    <property type="component" value="Chromosome F"/>
</dbReference>
<dbReference type="GO" id="GO:0010494">
    <property type="term" value="C:cytoplasmic stress granule"/>
    <property type="evidence" value="ECO:0007669"/>
    <property type="project" value="EnsemblFungi"/>
</dbReference>
<dbReference type="InterPro" id="IPR000719">
    <property type="entry name" value="Prot_kinase_dom"/>
</dbReference>
<dbReference type="GO" id="GO:0031929">
    <property type="term" value="P:TOR signaling"/>
    <property type="evidence" value="ECO:0007669"/>
    <property type="project" value="EnsemblFungi"/>
</dbReference>
<dbReference type="InterPro" id="IPR008271">
    <property type="entry name" value="Ser/Thr_kinase_AS"/>
</dbReference>
<dbReference type="EMBL" id="LT598458">
    <property type="protein sequence ID" value="SCU91720.1"/>
    <property type="molecule type" value="Genomic_DNA"/>
</dbReference>
<dbReference type="Gene3D" id="1.10.510.10">
    <property type="entry name" value="Transferase(Phosphotransferase) domain 1"/>
    <property type="match status" value="1"/>
</dbReference>
<feature type="compositionally biased region" description="Low complexity" evidence="1">
    <location>
        <begin position="514"/>
        <end position="528"/>
    </location>
</feature>
<proteinExistence type="predicted"/>
<dbReference type="PANTHER" id="PTHR24348:SF68">
    <property type="entry name" value="SERINE_THREONINE-PROTEIN KINASE ATG1C"/>
    <property type="match status" value="1"/>
</dbReference>
<evidence type="ECO:0000313" key="4">
    <source>
        <dbReference type="Proteomes" id="UP000190274"/>
    </source>
</evidence>
<dbReference type="InterPro" id="IPR011009">
    <property type="entry name" value="Kinase-like_dom_sf"/>
</dbReference>
<feature type="compositionally biased region" description="Low complexity" evidence="1">
    <location>
        <begin position="489"/>
        <end position="506"/>
    </location>
</feature>
<dbReference type="OrthoDB" id="4062651at2759"/>
<dbReference type="Gene3D" id="3.30.200.20">
    <property type="entry name" value="Phosphorylase Kinase, domain 1"/>
    <property type="match status" value="1"/>
</dbReference>
<dbReference type="PROSITE" id="PS00108">
    <property type="entry name" value="PROTEIN_KINASE_ST"/>
    <property type="match status" value="1"/>
</dbReference>
<reference evidence="3 4" key="1">
    <citation type="submission" date="2016-03" db="EMBL/GenBank/DDBJ databases">
        <authorList>
            <person name="Devillers H."/>
        </authorList>
    </citation>
    <scope>NUCLEOTIDE SEQUENCE [LARGE SCALE GENOMIC DNA]</scope>
    <source>
        <strain evidence="3">CBS 10888</strain>
    </source>
</reference>
<evidence type="ECO:0000256" key="1">
    <source>
        <dbReference type="SAM" id="MobiDB-lite"/>
    </source>
</evidence>
<keyword evidence="4" id="KW-1185">Reference proteome</keyword>
<organism evidence="3 4">
    <name type="scientific">Lachancea dasiensis</name>
    <dbReference type="NCBI Taxonomy" id="1072105"/>
    <lineage>
        <taxon>Eukaryota</taxon>
        <taxon>Fungi</taxon>
        <taxon>Dikarya</taxon>
        <taxon>Ascomycota</taxon>
        <taxon>Saccharomycotina</taxon>
        <taxon>Saccharomycetes</taxon>
        <taxon>Saccharomycetales</taxon>
        <taxon>Saccharomycetaceae</taxon>
        <taxon>Lachancea</taxon>
    </lineage>
</organism>
<sequence>MPDDYEVYKEGGLLRGRYKKVDDISEGSYGYVSLANDTQTKKLVAVKYIFKNESESGGARCESQVDREVENEEKLQEQQLHKHHRSQISEKVRSRLSKNICFEALFEVDIHTKIGKHKNITELFDFFDSFIIMEYCSGGDLYEAIRADLVPKKTKLITHIASQIMDSIEFVHQKGIYHRDVKPENILIGGSDWTIKLTDWGLATLDKTSMDRSVGSERYMAPELFEDNLDRDERNEPYDCSKVDLWAIGIVLLNIVFHKNPFSVANPSDKAFCYFAANREALFDIFSTMSFDFFQVLRHSLTMDPSNRDLASMKRELAQLGEYTLDDEYFNSLADDGYSPAKTIEDSPLPLSPSETPTVPEGLMGEAVPKISVQDITPVSTKEKSKEKDPIPRFRFRKRSHPQHDISYRNAKPIKIDESKVLKNSRKPLAIPTPNTHINNFFQDYHANDQESFNTRDFFTPPSVHNRYMEGIFNNKFSKHRGNRRRRPSSSGNSKLNQKPNNNNLSTSYGRRGSNLSQNSNVSQSSPSGKYIPPHSRPNSILSGSPNIPTINSVLDGIHDGPSTLTTNTFHELHAISNENNENDLDDVLFTLEENDIDSFANDIDGLSINDEPFQKPHVPIDITQDSALPGSNELPEILKSPEPKPYKLNEVSKNTFTEQLAQMEPVAGSTFKAKPGVYIPPHHRKSMNSAILGHQQMSPQGAETTLSVGNNSISFGSFDTRRKSSNVGRSTGTPKSFIASNHGQATTVLQNSDIFADSNAVAFEDDEISPSFAANQTTTYASARDIKSGRKSSSIQDELIGSLEQYKNNWLMLQQQQD</sequence>
<dbReference type="GO" id="GO:2000220">
    <property type="term" value="P:regulation of pseudohyphal growth"/>
    <property type="evidence" value="ECO:0007669"/>
    <property type="project" value="EnsemblFungi"/>
</dbReference>
<dbReference type="PROSITE" id="PS50011">
    <property type="entry name" value="PROTEIN_KINASE_DOM"/>
    <property type="match status" value="1"/>
</dbReference>
<accession>A0A1G4JM68</accession>
<feature type="domain" description="Protein kinase" evidence="2">
    <location>
        <begin position="18"/>
        <end position="330"/>
    </location>
</feature>
<dbReference type="GO" id="GO:0004674">
    <property type="term" value="F:protein serine/threonine kinase activity"/>
    <property type="evidence" value="ECO:0007669"/>
    <property type="project" value="InterPro"/>
</dbReference>
<feature type="region of interest" description="Disordered" evidence="1">
    <location>
        <begin position="718"/>
        <end position="740"/>
    </location>
</feature>
<dbReference type="GO" id="GO:0043555">
    <property type="term" value="P:regulation of translation in response to stress"/>
    <property type="evidence" value="ECO:0007669"/>
    <property type="project" value="EnsemblFungi"/>
</dbReference>
<evidence type="ECO:0000259" key="2">
    <source>
        <dbReference type="PROSITE" id="PS50011"/>
    </source>
</evidence>
<feature type="region of interest" description="Disordered" evidence="1">
    <location>
        <begin position="474"/>
        <end position="545"/>
    </location>
</feature>
<feature type="compositionally biased region" description="Polar residues" evidence="1">
    <location>
        <begin position="726"/>
        <end position="740"/>
    </location>
</feature>
<dbReference type="FunFam" id="1.10.510.10:FF:000942">
    <property type="entry name" value="Serine/threonine-protein kinase KSP1"/>
    <property type="match status" value="1"/>
</dbReference>
<dbReference type="InterPro" id="IPR045269">
    <property type="entry name" value="Atg1-like"/>
</dbReference>
<dbReference type="Pfam" id="PF00069">
    <property type="entry name" value="Pkinase"/>
    <property type="match status" value="1"/>
</dbReference>
<dbReference type="AlphaFoldDB" id="A0A1G4JM68"/>